<accession>A0A8J2MNJ3</accession>
<keyword evidence="2" id="KW-1185">Reference proteome</keyword>
<dbReference type="Proteomes" id="UP000746747">
    <property type="component" value="Unassembled WGS sequence"/>
</dbReference>
<reference evidence="1" key="1">
    <citation type="submission" date="2021-09" db="EMBL/GenBank/DDBJ databases">
        <authorList>
            <consortium name="Pathogen Informatics"/>
        </authorList>
    </citation>
    <scope>NUCLEOTIDE SEQUENCE</scope>
</reference>
<gene>
    <name evidence="1" type="ORF">CJOHNSTONI_LOCUS4939</name>
</gene>
<sequence length="81" mass="9097">MNRWIHSESIAEFPRIEESDELKTALLVSQLVAVLYLQISVTDRSYPYNCTEDSNASSLTLCDFVGFVASERPSTVPITIQ</sequence>
<organism evidence="1 2">
    <name type="scientific">Cercopithifilaria johnstoni</name>
    <dbReference type="NCBI Taxonomy" id="2874296"/>
    <lineage>
        <taxon>Eukaryota</taxon>
        <taxon>Metazoa</taxon>
        <taxon>Ecdysozoa</taxon>
        <taxon>Nematoda</taxon>
        <taxon>Chromadorea</taxon>
        <taxon>Rhabditida</taxon>
        <taxon>Spirurina</taxon>
        <taxon>Spiruromorpha</taxon>
        <taxon>Filarioidea</taxon>
        <taxon>Onchocercidae</taxon>
        <taxon>Cercopithifilaria</taxon>
    </lineage>
</organism>
<comment type="caution">
    <text evidence="1">The sequence shown here is derived from an EMBL/GenBank/DDBJ whole genome shotgun (WGS) entry which is preliminary data.</text>
</comment>
<protein>
    <submittedName>
        <fullName evidence="1">Uncharacterized protein</fullName>
    </submittedName>
</protein>
<evidence type="ECO:0000313" key="1">
    <source>
        <dbReference type="EMBL" id="CAG9534840.1"/>
    </source>
</evidence>
<name>A0A8J2MNJ3_9BILA</name>
<dbReference type="EMBL" id="CAKAEH010001335">
    <property type="protein sequence ID" value="CAG9534840.1"/>
    <property type="molecule type" value="Genomic_DNA"/>
</dbReference>
<evidence type="ECO:0000313" key="2">
    <source>
        <dbReference type="Proteomes" id="UP000746747"/>
    </source>
</evidence>
<dbReference type="AlphaFoldDB" id="A0A8J2MNJ3"/>
<proteinExistence type="predicted"/>